<comment type="subcellular location">
    <subcellularLocation>
        <location evidence="1">Cell membrane</location>
        <topology evidence="1">Multi-pass membrane protein</topology>
    </subcellularLocation>
</comment>
<evidence type="ECO:0000256" key="2">
    <source>
        <dbReference type="ARBA" id="ARBA00022448"/>
    </source>
</evidence>
<feature type="transmembrane region" description="Helical" evidence="6">
    <location>
        <begin position="55"/>
        <end position="74"/>
    </location>
</feature>
<dbReference type="RefSeq" id="WP_204698052.1">
    <property type="nucleotide sequence ID" value="NZ_JAFBEC010000007.1"/>
</dbReference>
<dbReference type="PANTHER" id="PTHR42718">
    <property type="entry name" value="MAJOR FACILITATOR SUPERFAMILY MULTIDRUG TRANSPORTER MFSC"/>
    <property type="match status" value="1"/>
</dbReference>
<keyword evidence="5 6" id="KW-0472">Membrane</keyword>
<accession>A0ABS2PF19</accession>
<feature type="transmembrane region" description="Helical" evidence="6">
    <location>
        <begin position="86"/>
        <end position="105"/>
    </location>
</feature>
<evidence type="ECO:0000313" key="8">
    <source>
        <dbReference type="EMBL" id="MBM7633418.1"/>
    </source>
</evidence>
<feature type="transmembrane region" description="Helical" evidence="6">
    <location>
        <begin position="262"/>
        <end position="283"/>
    </location>
</feature>
<reference evidence="8 9" key="1">
    <citation type="submission" date="2021-01" db="EMBL/GenBank/DDBJ databases">
        <title>Genomic Encyclopedia of Type Strains, Phase IV (KMG-IV): sequencing the most valuable type-strain genomes for metagenomic binning, comparative biology and taxonomic classification.</title>
        <authorList>
            <person name="Goeker M."/>
        </authorList>
    </citation>
    <scope>NUCLEOTIDE SEQUENCE [LARGE SCALE GENOMIC DNA]</scope>
    <source>
        <strain evidence="8 9">DSM 25540</strain>
    </source>
</reference>
<dbReference type="PANTHER" id="PTHR42718:SF9">
    <property type="entry name" value="MAJOR FACILITATOR SUPERFAMILY MULTIDRUG TRANSPORTER MFSC"/>
    <property type="match status" value="1"/>
</dbReference>
<organism evidence="8 9">
    <name type="scientific">Geomicrobium sediminis</name>
    <dbReference type="NCBI Taxonomy" id="1347788"/>
    <lineage>
        <taxon>Bacteria</taxon>
        <taxon>Bacillati</taxon>
        <taxon>Bacillota</taxon>
        <taxon>Bacilli</taxon>
        <taxon>Bacillales</taxon>
        <taxon>Geomicrobium</taxon>
    </lineage>
</organism>
<dbReference type="EMBL" id="JAFBEC010000007">
    <property type="protein sequence ID" value="MBM7633418.1"/>
    <property type="molecule type" value="Genomic_DNA"/>
</dbReference>
<gene>
    <name evidence="8" type="ORF">JOD17_002512</name>
</gene>
<evidence type="ECO:0000256" key="1">
    <source>
        <dbReference type="ARBA" id="ARBA00004651"/>
    </source>
</evidence>
<feature type="transmembrane region" description="Helical" evidence="6">
    <location>
        <begin position="426"/>
        <end position="444"/>
    </location>
</feature>
<dbReference type="Proteomes" id="UP000741863">
    <property type="component" value="Unassembled WGS sequence"/>
</dbReference>
<dbReference type="InterPro" id="IPR011701">
    <property type="entry name" value="MFS"/>
</dbReference>
<sequence>MTSVPTTKTTEVFAFNERLVLSFWAIGMWLMTMNTTMFNVALPFVILDFQLTSSVATWIVSGYSIVFAISALTFSRLSDYVPIKRLISVGLIILGFSSLLGFFATNFTTLLIARLLQAIGASTLPCLAIVLSSKYIPITRRGNAMAIIAAAAALGFGMGPLVGGFFTEFWGWNYLFLAPFVILFILPVLRRNLPEESIQRVQFDGLGAILVGVAVISTLLVITSGIFVAIIIAIPAFILLWKHVHKTAIPFIQPELLHNRRFLTLTVFPFTSFFMNFATMFSIPILLFELFDQDPLQIGLIMFPGALLAAILTQSSGKFIDRKGPLVVMLLGLLLLSFATIFFALFASFSAYVSLSLLVFMIAGSNILMASANNEISRVLPQTLIGAGMGFSQLVQFIGGAFGVGVTGLILSLQQHGEAAQTFRNLYLLLLIWLLVAMFVFFVYRKARKE</sequence>
<keyword evidence="2" id="KW-0813">Transport</keyword>
<dbReference type="PROSITE" id="PS50850">
    <property type="entry name" value="MFS"/>
    <property type="match status" value="1"/>
</dbReference>
<feature type="transmembrane region" description="Helical" evidence="6">
    <location>
        <begin position="144"/>
        <end position="166"/>
    </location>
</feature>
<feature type="transmembrane region" description="Helical" evidence="6">
    <location>
        <begin position="295"/>
        <end position="313"/>
    </location>
</feature>
<name>A0ABS2PF19_9BACL</name>
<dbReference type="InterPro" id="IPR020846">
    <property type="entry name" value="MFS_dom"/>
</dbReference>
<feature type="transmembrane region" description="Helical" evidence="6">
    <location>
        <begin position="225"/>
        <end position="241"/>
    </location>
</feature>
<evidence type="ECO:0000256" key="6">
    <source>
        <dbReference type="SAM" id="Phobius"/>
    </source>
</evidence>
<proteinExistence type="predicted"/>
<feature type="transmembrane region" description="Helical" evidence="6">
    <location>
        <begin position="352"/>
        <end position="373"/>
    </location>
</feature>
<feature type="domain" description="Major facilitator superfamily (MFS) profile" evidence="7">
    <location>
        <begin position="20"/>
        <end position="448"/>
    </location>
</feature>
<feature type="transmembrane region" description="Helical" evidence="6">
    <location>
        <begin position="172"/>
        <end position="189"/>
    </location>
</feature>
<keyword evidence="3 6" id="KW-0812">Transmembrane</keyword>
<evidence type="ECO:0000313" key="9">
    <source>
        <dbReference type="Proteomes" id="UP000741863"/>
    </source>
</evidence>
<dbReference type="SUPFAM" id="SSF103473">
    <property type="entry name" value="MFS general substrate transporter"/>
    <property type="match status" value="1"/>
</dbReference>
<evidence type="ECO:0000256" key="4">
    <source>
        <dbReference type="ARBA" id="ARBA00022989"/>
    </source>
</evidence>
<dbReference type="Pfam" id="PF07690">
    <property type="entry name" value="MFS_1"/>
    <property type="match status" value="1"/>
</dbReference>
<evidence type="ECO:0000256" key="5">
    <source>
        <dbReference type="ARBA" id="ARBA00023136"/>
    </source>
</evidence>
<dbReference type="PRINTS" id="PR01036">
    <property type="entry name" value="TCRTETB"/>
</dbReference>
<evidence type="ECO:0000256" key="3">
    <source>
        <dbReference type="ARBA" id="ARBA00022692"/>
    </source>
</evidence>
<feature type="transmembrane region" description="Helical" evidence="6">
    <location>
        <begin position="111"/>
        <end position="132"/>
    </location>
</feature>
<keyword evidence="4 6" id="KW-1133">Transmembrane helix</keyword>
<feature type="transmembrane region" description="Helical" evidence="6">
    <location>
        <begin position="394"/>
        <end position="414"/>
    </location>
</feature>
<comment type="caution">
    <text evidence="8">The sequence shown here is derived from an EMBL/GenBank/DDBJ whole genome shotgun (WGS) entry which is preliminary data.</text>
</comment>
<dbReference type="Gene3D" id="1.20.1250.20">
    <property type="entry name" value="MFS general substrate transporter like domains"/>
    <property type="match status" value="1"/>
</dbReference>
<evidence type="ECO:0000259" key="7">
    <source>
        <dbReference type="PROSITE" id="PS50850"/>
    </source>
</evidence>
<dbReference type="Gene3D" id="1.20.1720.10">
    <property type="entry name" value="Multidrug resistance protein D"/>
    <property type="match status" value="1"/>
</dbReference>
<dbReference type="CDD" id="cd17321">
    <property type="entry name" value="MFS_MMR_MDR_like"/>
    <property type="match status" value="1"/>
</dbReference>
<feature type="transmembrane region" description="Helical" evidence="6">
    <location>
        <begin position="21"/>
        <end position="49"/>
    </location>
</feature>
<protein>
    <submittedName>
        <fullName evidence="8">DHA2 family metal-tetracycline-proton antiporter-like MFS transporter</fullName>
    </submittedName>
</protein>
<dbReference type="InterPro" id="IPR036259">
    <property type="entry name" value="MFS_trans_sf"/>
</dbReference>
<feature type="transmembrane region" description="Helical" evidence="6">
    <location>
        <begin position="325"/>
        <end position="346"/>
    </location>
</feature>
<keyword evidence="9" id="KW-1185">Reference proteome</keyword>